<dbReference type="InterPro" id="IPR000182">
    <property type="entry name" value="GNAT_dom"/>
</dbReference>
<dbReference type="PANTHER" id="PTHR43441:SF2">
    <property type="entry name" value="FAMILY ACETYLTRANSFERASE, PUTATIVE (AFU_ORTHOLOGUE AFUA_7G00850)-RELATED"/>
    <property type="match status" value="1"/>
</dbReference>
<dbReference type="SUPFAM" id="SSF55729">
    <property type="entry name" value="Acyl-CoA N-acyltransferases (Nat)"/>
    <property type="match status" value="1"/>
</dbReference>
<dbReference type="InterPro" id="IPR016181">
    <property type="entry name" value="Acyl_CoA_acyltransferase"/>
</dbReference>
<name>A0A135HS88_9HYPH</name>
<evidence type="ECO:0000313" key="2">
    <source>
        <dbReference type="EMBL" id="KXF76060.1"/>
    </source>
</evidence>
<sequence>MKDLKHWTARPVPQRKVLEGAYVRLEPLNAAKHGDGVFEASSVQGAGERFTWLFEEAPADRAALQPWLEKAEASADPLFFAVIDKATGKVAGRQALMRIDPTHGVIEIGNIYWGPLIARKPAATEAQFLFARLVFDELGYRRYEWKCNNENEPSKRAAQRFGFQFEGVFRQHLVVKGKNRDTAWFSITDGEWPALRQAYEKWLAPDNFDADGKQRKRLVDLRGEPSN</sequence>
<dbReference type="OrthoDB" id="5295305at2"/>
<proteinExistence type="predicted"/>
<organism evidence="2 3">
    <name type="scientific">Paramesorhizobium deserti</name>
    <dbReference type="NCBI Taxonomy" id="1494590"/>
    <lineage>
        <taxon>Bacteria</taxon>
        <taxon>Pseudomonadati</taxon>
        <taxon>Pseudomonadota</taxon>
        <taxon>Alphaproteobacteria</taxon>
        <taxon>Hyphomicrobiales</taxon>
        <taxon>Phyllobacteriaceae</taxon>
        <taxon>Paramesorhizobium</taxon>
    </lineage>
</organism>
<dbReference type="FunFam" id="3.40.630.30:FF:000047">
    <property type="entry name" value="Acetyltransferase, GNAT family"/>
    <property type="match status" value="1"/>
</dbReference>
<evidence type="ECO:0000313" key="3">
    <source>
        <dbReference type="Proteomes" id="UP000070107"/>
    </source>
</evidence>
<gene>
    <name evidence="2" type="ORF">ATN84_14135</name>
</gene>
<dbReference type="Gene3D" id="3.40.630.30">
    <property type="match status" value="1"/>
</dbReference>
<dbReference type="GO" id="GO:1990189">
    <property type="term" value="F:protein N-terminal-serine acetyltransferase activity"/>
    <property type="evidence" value="ECO:0007669"/>
    <property type="project" value="TreeGrafter"/>
</dbReference>
<dbReference type="EMBL" id="LNTU01000034">
    <property type="protein sequence ID" value="KXF76060.1"/>
    <property type="molecule type" value="Genomic_DNA"/>
</dbReference>
<reference evidence="2 3" key="1">
    <citation type="submission" date="2015-11" db="EMBL/GenBank/DDBJ databases">
        <title>Draft genome sequence of Paramesorhizobium deserti A-3-E, a strain highly resistant to diverse beta-lactam antibiotics.</title>
        <authorList>
            <person name="Lv R."/>
            <person name="Yang X."/>
            <person name="Fang N."/>
            <person name="Guo J."/>
            <person name="Luo X."/>
            <person name="Peng F."/>
            <person name="Yang R."/>
            <person name="Cui Y."/>
            <person name="Fang C."/>
            <person name="Song Y."/>
        </authorList>
    </citation>
    <scope>NUCLEOTIDE SEQUENCE [LARGE SCALE GENOMIC DNA]</scope>
    <source>
        <strain evidence="2 3">A-3-E</strain>
    </source>
</reference>
<dbReference type="InterPro" id="IPR051908">
    <property type="entry name" value="Ribosomal_N-acetyltransferase"/>
</dbReference>
<dbReference type="Pfam" id="PF13302">
    <property type="entry name" value="Acetyltransf_3"/>
    <property type="match status" value="1"/>
</dbReference>
<protein>
    <submittedName>
        <fullName evidence="2">GCN5 family acetyltransferase</fullName>
    </submittedName>
</protein>
<dbReference type="RefSeq" id="WP_068882802.1">
    <property type="nucleotide sequence ID" value="NZ_LNTU01000034.1"/>
</dbReference>
<keyword evidence="3" id="KW-1185">Reference proteome</keyword>
<dbReference type="STRING" id="1494590.ATN84_14135"/>
<keyword evidence="2" id="KW-0808">Transferase</keyword>
<dbReference type="Proteomes" id="UP000070107">
    <property type="component" value="Unassembled WGS sequence"/>
</dbReference>
<accession>A0A135HS88</accession>
<dbReference type="GO" id="GO:0008999">
    <property type="term" value="F:protein-N-terminal-alanine acetyltransferase activity"/>
    <property type="evidence" value="ECO:0007669"/>
    <property type="project" value="TreeGrafter"/>
</dbReference>
<dbReference type="PANTHER" id="PTHR43441">
    <property type="entry name" value="RIBOSOMAL-PROTEIN-SERINE ACETYLTRANSFERASE"/>
    <property type="match status" value="1"/>
</dbReference>
<dbReference type="AlphaFoldDB" id="A0A135HS88"/>
<evidence type="ECO:0000259" key="1">
    <source>
        <dbReference type="PROSITE" id="PS51186"/>
    </source>
</evidence>
<comment type="caution">
    <text evidence="2">The sequence shown here is derived from an EMBL/GenBank/DDBJ whole genome shotgun (WGS) entry which is preliminary data.</text>
</comment>
<dbReference type="PROSITE" id="PS51186">
    <property type="entry name" value="GNAT"/>
    <property type="match status" value="1"/>
</dbReference>
<feature type="domain" description="N-acetyltransferase" evidence="1">
    <location>
        <begin position="23"/>
        <end position="181"/>
    </location>
</feature>